<name>A0ABP6X2D9_9PSEU</name>
<evidence type="ECO:0000313" key="2">
    <source>
        <dbReference type="Proteomes" id="UP001500689"/>
    </source>
</evidence>
<evidence type="ECO:0000313" key="1">
    <source>
        <dbReference type="EMBL" id="GAA3559291.1"/>
    </source>
</evidence>
<accession>A0ABP6X2D9</accession>
<dbReference type="RefSeq" id="WP_344863581.1">
    <property type="nucleotide sequence ID" value="NZ_BAAAZN010000010.1"/>
</dbReference>
<dbReference type="Proteomes" id="UP001500689">
    <property type="component" value="Unassembled WGS sequence"/>
</dbReference>
<gene>
    <name evidence="1" type="ORF">GCM10022222_48750</name>
</gene>
<comment type="caution">
    <text evidence="1">The sequence shown here is derived from an EMBL/GenBank/DDBJ whole genome shotgun (WGS) entry which is preliminary data.</text>
</comment>
<organism evidence="1 2">
    <name type="scientific">Amycolatopsis ultiminotia</name>
    <dbReference type="NCBI Taxonomy" id="543629"/>
    <lineage>
        <taxon>Bacteria</taxon>
        <taxon>Bacillati</taxon>
        <taxon>Actinomycetota</taxon>
        <taxon>Actinomycetes</taxon>
        <taxon>Pseudonocardiales</taxon>
        <taxon>Pseudonocardiaceae</taxon>
        <taxon>Amycolatopsis</taxon>
    </lineage>
</organism>
<proteinExistence type="predicted"/>
<reference evidence="2" key="1">
    <citation type="journal article" date="2019" name="Int. J. Syst. Evol. Microbiol.">
        <title>The Global Catalogue of Microorganisms (GCM) 10K type strain sequencing project: providing services to taxonomists for standard genome sequencing and annotation.</title>
        <authorList>
            <consortium name="The Broad Institute Genomics Platform"/>
            <consortium name="The Broad Institute Genome Sequencing Center for Infectious Disease"/>
            <person name="Wu L."/>
            <person name="Ma J."/>
        </authorList>
    </citation>
    <scope>NUCLEOTIDE SEQUENCE [LARGE SCALE GENOMIC DNA]</scope>
    <source>
        <strain evidence="2">JCM 16898</strain>
    </source>
</reference>
<protein>
    <submittedName>
        <fullName evidence="1">Uncharacterized protein</fullName>
    </submittedName>
</protein>
<keyword evidence="2" id="KW-1185">Reference proteome</keyword>
<dbReference type="EMBL" id="BAAAZN010000010">
    <property type="protein sequence ID" value="GAA3559291.1"/>
    <property type="molecule type" value="Genomic_DNA"/>
</dbReference>
<sequence length="171" mass="19050">MEIRFAHDPRGESFTHIRRVDGVTLGLPSYSRKWRVPHDLAHAVTERELGWAGGVFGCIAAGGVFDNMVVLQGKLRHDARAHSKRVFRSAKRSIGVAECLAGVLHHAVEQRTGTPLAEAREAWGVLREDPFPWPDNGIHDATDLLRELDEQWCSGADLDFTWPEHLRAGTA</sequence>